<accession>A0A4R1BXG0</accession>
<organism evidence="3 4">
    <name type="scientific">Nocardioides jejuensis</name>
    <dbReference type="NCBI Taxonomy" id="2502782"/>
    <lineage>
        <taxon>Bacteria</taxon>
        <taxon>Bacillati</taxon>
        <taxon>Actinomycetota</taxon>
        <taxon>Actinomycetes</taxon>
        <taxon>Propionibacteriales</taxon>
        <taxon>Nocardioidaceae</taxon>
        <taxon>Nocardioides</taxon>
    </lineage>
</organism>
<dbReference type="PANTHER" id="PTHR45947:SF3">
    <property type="entry name" value="SULFOQUINOVOSYL TRANSFERASE SQD2"/>
    <property type="match status" value="1"/>
</dbReference>
<dbReference type="Gene3D" id="3.40.50.2000">
    <property type="entry name" value="Glycogen Phosphorylase B"/>
    <property type="match status" value="2"/>
</dbReference>
<reference evidence="3 4" key="1">
    <citation type="submission" date="2019-03" db="EMBL/GenBank/DDBJ databases">
        <authorList>
            <person name="Kim M.K.M."/>
        </authorList>
    </citation>
    <scope>NUCLEOTIDE SEQUENCE [LARGE SCALE GENOMIC DNA]</scope>
    <source>
        <strain evidence="3 4">18JY15-6</strain>
    </source>
</reference>
<dbReference type="GO" id="GO:0016758">
    <property type="term" value="F:hexosyltransferase activity"/>
    <property type="evidence" value="ECO:0007669"/>
    <property type="project" value="TreeGrafter"/>
</dbReference>
<dbReference type="EMBL" id="SJZJ01000021">
    <property type="protein sequence ID" value="TCJ22730.1"/>
    <property type="molecule type" value="Genomic_DNA"/>
</dbReference>
<keyword evidence="4" id="KW-1185">Reference proteome</keyword>
<evidence type="ECO:0000256" key="1">
    <source>
        <dbReference type="ARBA" id="ARBA00022679"/>
    </source>
</evidence>
<dbReference type="RefSeq" id="WP_131584560.1">
    <property type="nucleotide sequence ID" value="NZ_SJZJ01000021.1"/>
</dbReference>
<dbReference type="SUPFAM" id="SSF53756">
    <property type="entry name" value="UDP-Glycosyltransferase/glycogen phosphorylase"/>
    <property type="match status" value="1"/>
</dbReference>
<dbReference type="PANTHER" id="PTHR45947">
    <property type="entry name" value="SULFOQUINOVOSYL TRANSFERASE SQD2"/>
    <property type="match status" value="1"/>
</dbReference>
<sequence>MRIAVSAEAFYPATDADTRTVKALVDHLIDTGHDVLVLAPAPGLGDYRGGQVARVTLREGRGAQVREALLAFGADALIAVSPAKVGRKALKHARKLGVRTLVVQASPVGPVDAEVWSRTVAPRADRLIATASWMVDRCAELGANEAALWVPGVDARGFTPAVRDDYLHGSYARARSKTGARVVVGHAGALKRKHGVRRLVDAARVPGGRLVVIGEGTQKAWLATQVADAKLTGHLADTELATALASLDVLVQPSEIETCGHLLRAGMASGLAVIAPATGAAAEIVRDGDTGLLYDPADPAALRRAVAAVVADADLRERLGRAARLDALARDWTSALTELVDLHLPQPAKAAEPAA</sequence>
<keyword evidence="1 3" id="KW-0808">Transferase</keyword>
<gene>
    <name evidence="3" type="ORF">EPD65_12330</name>
</gene>
<dbReference type="AlphaFoldDB" id="A0A4R1BXG0"/>
<dbReference type="Proteomes" id="UP000295453">
    <property type="component" value="Unassembled WGS sequence"/>
</dbReference>
<dbReference type="Pfam" id="PF00534">
    <property type="entry name" value="Glycos_transf_1"/>
    <property type="match status" value="1"/>
</dbReference>
<dbReference type="OrthoDB" id="9802525at2"/>
<name>A0A4R1BXG0_9ACTN</name>
<comment type="caution">
    <text evidence="3">The sequence shown here is derived from an EMBL/GenBank/DDBJ whole genome shotgun (WGS) entry which is preliminary data.</text>
</comment>
<protein>
    <submittedName>
        <fullName evidence="3">Glycosyltransferase</fullName>
    </submittedName>
</protein>
<evidence type="ECO:0000313" key="3">
    <source>
        <dbReference type="EMBL" id="TCJ22730.1"/>
    </source>
</evidence>
<dbReference type="InterPro" id="IPR001296">
    <property type="entry name" value="Glyco_trans_1"/>
</dbReference>
<evidence type="ECO:0000259" key="2">
    <source>
        <dbReference type="Pfam" id="PF00534"/>
    </source>
</evidence>
<feature type="domain" description="Glycosyl transferase family 1" evidence="2">
    <location>
        <begin position="181"/>
        <end position="324"/>
    </location>
</feature>
<proteinExistence type="predicted"/>
<evidence type="ECO:0000313" key="4">
    <source>
        <dbReference type="Proteomes" id="UP000295453"/>
    </source>
</evidence>
<dbReference type="InterPro" id="IPR050194">
    <property type="entry name" value="Glycosyltransferase_grp1"/>
</dbReference>